<accession>A0ACC1S156</accession>
<name>A0ACC1S156_9HYPO</name>
<keyword evidence="2" id="KW-1185">Reference proteome</keyword>
<protein>
    <submittedName>
        <fullName evidence="1">Uncharacterized protein</fullName>
    </submittedName>
</protein>
<dbReference type="EMBL" id="JANRMS010001231">
    <property type="protein sequence ID" value="KAJ3529929.1"/>
    <property type="molecule type" value="Genomic_DNA"/>
</dbReference>
<comment type="caution">
    <text evidence="1">The sequence shown here is derived from an EMBL/GenBank/DDBJ whole genome shotgun (WGS) entry which is preliminary data.</text>
</comment>
<proteinExistence type="predicted"/>
<sequence length="846" mass="94697">MNTHTPVANDGQNGSSSENIAIRKEPNITATVDADVASNARLRDDPEARAAFLSTFSPEEAKAIMKKVDRRFFILIGFMFMVKNIDNANASLVKVLQVGKPSNIITELGMTLNSYNWVGSIYGISYIIFELPSNMVQKYFTPHTWQSRIFLSWGIATACSGAVKTGGQLLTCRFLVGLFEAGMFPGVVTTLTYWYRTDEFGRPMMWFFGISNLSGIIGSLLCYGISYMDGAQGLSAWRWVYIIEGVLTILFAGIIFIVMPDFPKSPRSSSWLTEREREYIEVRLPLNTPTTGDKNFDRTEVWHAFSSPVVWSFLLCQTFMNLSLYGFNWYLPTIITNFGFVGLPANQLLNIPPVIAGCLGIIFSAWFVGRGFFWRPLYVLILVGLSLVSYILLMTLNDKGKYAACILGSLFTISFYPPYWSWRAGYLTGSSGAAFAMGLQSSIAQLGAVVGPQYFQSRWAYNGYRNSFAICLSMVCGAGLSTLYTWWLTRRVESQVLRVRREVLQARKEGRDYNGIVDIDVMGDPTLKNRRLWLSTQPDFIKPGSSRYILTQTIHNIQIMTEPKKQLHLAAFIYSGAASQAWRHPDINAHQSLDVNYFIEYAQLAEQAKFDTLFLADGSGLQIQDVVKHYWSVSAFEPATLFAAIAVHTKHIGLVYTASVSDNEPNALARQLASLDHISHGRAGWNIVTTQGPGARNLNVPPEETKDSTAKYKRAREFYHVVERLWDSFEDDALLRDKESGIYVDLSKVHAPQLNSDVSLYKAPLPLRIERPIQGHPVIAQAGTSPEGMAFGGSVADLIYCANYSIEDGQKTYRKLKEHAVASGRKPEHLIVLTGVAVVWEPWHKL</sequence>
<dbReference type="Proteomes" id="UP001148629">
    <property type="component" value="Unassembled WGS sequence"/>
</dbReference>
<gene>
    <name evidence="1" type="ORF">NM208_g9548</name>
</gene>
<reference evidence="1" key="1">
    <citation type="submission" date="2022-08" db="EMBL/GenBank/DDBJ databases">
        <title>Genome Sequence of Fusarium decemcellulare.</title>
        <authorList>
            <person name="Buettner E."/>
        </authorList>
    </citation>
    <scope>NUCLEOTIDE SEQUENCE</scope>
    <source>
        <strain evidence="1">Babe19</strain>
    </source>
</reference>
<organism evidence="1 2">
    <name type="scientific">Fusarium decemcellulare</name>
    <dbReference type="NCBI Taxonomy" id="57161"/>
    <lineage>
        <taxon>Eukaryota</taxon>
        <taxon>Fungi</taxon>
        <taxon>Dikarya</taxon>
        <taxon>Ascomycota</taxon>
        <taxon>Pezizomycotina</taxon>
        <taxon>Sordariomycetes</taxon>
        <taxon>Hypocreomycetidae</taxon>
        <taxon>Hypocreales</taxon>
        <taxon>Nectriaceae</taxon>
        <taxon>Fusarium</taxon>
        <taxon>Fusarium decemcellulare species complex</taxon>
    </lineage>
</organism>
<evidence type="ECO:0000313" key="1">
    <source>
        <dbReference type="EMBL" id="KAJ3529929.1"/>
    </source>
</evidence>
<evidence type="ECO:0000313" key="2">
    <source>
        <dbReference type="Proteomes" id="UP001148629"/>
    </source>
</evidence>